<dbReference type="InterPro" id="IPR010330">
    <property type="entry name" value="CoiA_nuc"/>
</dbReference>
<dbReference type="RefSeq" id="WP_121838593.1">
    <property type="nucleotide sequence ID" value="NZ_ML014769.1"/>
</dbReference>
<protein>
    <recommendedName>
        <fullName evidence="1">Competence protein CoiA nuclease-like domain-containing protein</fullName>
    </recommendedName>
</protein>
<dbReference type="OrthoDB" id="583497at2"/>
<proteinExistence type="predicted"/>
<dbReference type="AlphaFoldDB" id="A0A3L8PXX5"/>
<evidence type="ECO:0000313" key="3">
    <source>
        <dbReference type="Proteomes" id="UP000281474"/>
    </source>
</evidence>
<evidence type="ECO:0000259" key="1">
    <source>
        <dbReference type="Pfam" id="PF06054"/>
    </source>
</evidence>
<evidence type="ECO:0000313" key="2">
    <source>
        <dbReference type="EMBL" id="RLV60174.1"/>
    </source>
</evidence>
<dbReference type="EMBL" id="QZEI01000020">
    <property type="protein sequence ID" value="RLV60174.1"/>
    <property type="molecule type" value="Genomic_DNA"/>
</dbReference>
<dbReference type="Pfam" id="PF06054">
    <property type="entry name" value="CoiA_nuc"/>
    <property type="match status" value="1"/>
</dbReference>
<feature type="domain" description="Competence protein CoiA nuclease-like" evidence="1">
    <location>
        <begin position="69"/>
        <end position="175"/>
    </location>
</feature>
<comment type="caution">
    <text evidence="2">The sequence shown here is derived from an EMBL/GenBank/DDBJ whole genome shotgun (WGS) entry which is preliminary data.</text>
</comment>
<gene>
    <name evidence="2" type="ORF">D5018_08550</name>
</gene>
<organism evidence="2 3">
    <name type="scientific">Parashewanella curva</name>
    <dbReference type="NCBI Taxonomy" id="2338552"/>
    <lineage>
        <taxon>Bacteria</taxon>
        <taxon>Pseudomonadati</taxon>
        <taxon>Pseudomonadota</taxon>
        <taxon>Gammaproteobacteria</taxon>
        <taxon>Alteromonadales</taxon>
        <taxon>Shewanellaceae</taxon>
        <taxon>Parashewanella</taxon>
    </lineage>
</organism>
<reference evidence="2 3" key="1">
    <citation type="submission" date="2018-09" db="EMBL/GenBank/DDBJ databases">
        <title>Phylogeny of the Shewanellaceae, and recommendation for two new genera, Pseudoshewanella and Parashewanella.</title>
        <authorList>
            <person name="Wang G."/>
        </authorList>
    </citation>
    <scope>NUCLEOTIDE SEQUENCE [LARGE SCALE GENOMIC DNA]</scope>
    <source>
        <strain evidence="2 3">C51</strain>
    </source>
</reference>
<accession>A0A3L8PXX5</accession>
<dbReference type="Proteomes" id="UP000281474">
    <property type="component" value="Unassembled WGS sequence"/>
</dbReference>
<keyword evidence="3" id="KW-1185">Reference proteome</keyword>
<sequence length="187" mass="21947">MPFIGKDKSTGDRINILHLEDPRRELTKDQVVCPYCGSDMFIRGHLRSKPTIHFVHKDICPSSYKSHPESPEHLYFKEYLAKNLVTEFSEYSEAHVELEFPLDSLKRIIDVAFKFPNGWIVAHEVQLSSITPFELEERTRDYKDEGIDVVWWLGKDANTISNRDWCHENLSECFVIDYEILQEQTLL</sequence>
<name>A0A3L8PXX5_9GAMM</name>